<gene>
    <name evidence="1" type="ORF">PTRG_00945</name>
</gene>
<dbReference type="InterPro" id="IPR025893">
    <property type="entry name" value="Tocopherol_cyclase"/>
</dbReference>
<proteinExistence type="predicted"/>
<dbReference type="AlphaFoldDB" id="B2VU21"/>
<protein>
    <submittedName>
        <fullName evidence="1">Uncharacterized protein</fullName>
    </submittedName>
</protein>
<evidence type="ECO:0000313" key="1">
    <source>
        <dbReference type="EMBL" id="EDU40383.1"/>
    </source>
</evidence>
<dbReference type="Proteomes" id="UP000001471">
    <property type="component" value="Unassembled WGS sequence"/>
</dbReference>
<dbReference type="HOGENOM" id="CLU_038105_0_0_1"/>
<dbReference type="EMBL" id="DS231615">
    <property type="protein sequence ID" value="EDU40383.1"/>
    <property type="molecule type" value="Genomic_DNA"/>
</dbReference>
<name>B2VU21_PYRTR</name>
<dbReference type="OrthoDB" id="5421239at2759"/>
<dbReference type="eggNOG" id="ENOG502S99N">
    <property type="taxonomic scope" value="Eukaryota"/>
</dbReference>
<sequence length="298" mass="33992">MEHYAPHPSSQFEGWYSKFDLASGAHIALIICSVPKATSRPHMVSFTYYPASGDSIFQREHFVDTSSTHTTWRQDKSTPEGWFINLPLPLHWHVHSLCSPATFTLNIPALGDAFPAVDRQNRATIHQEKNWANSFPDAHMWVQAWDNKEKRGISLAGGKIMYNTAYLVGYRSPALDLDFIPPFSISYLNLASPFMNVANDWESRSFSISVSNYSYKLELKAHAPKEHGWFGLAAPFPNGHRANFAIESFIAMIEVRISERDGWWPWSAWKEVKTERWEGASLEFAGGYYPERGENKDE</sequence>
<dbReference type="OMA" id="TIHQEKN"/>
<reference evidence="2" key="1">
    <citation type="journal article" date="2013" name="G3 (Bethesda)">
        <title>Comparative genomics of a plant-pathogenic fungus, Pyrenophora tritici-repentis, reveals transduplication and the impact of repeat elements on pathogenicity and population divergence.</title>
        <authorList>
            <person name="Manning V.A."/>
            <person name="Pandelova I."/>
            <person name="Dhillon B."/>
            <person name="Wilhelm L.J."/>
            <person name="Goodwin S.B."/>
            <person name="Berlin A.M."/>
            <person name="Figueroa M."/>
            <person name="Freitag M."/>
            <person name="Hane J.K."/>
            <person name="Henrissat B."/>
            <person name="Holman W.H."/>
            <person name="Kodira C.D."/>
            <person name="Martin J."/>
            <person name="Oliver R.P."/>
            <person name="Robbertse B."/>
            <person name="Schackwitz W."/>
            <person name="Schwartz D.C."/>
            <person name="Spatafora J.W."/>
            <person name="Turgeon B.G."/>
            <person name="Yandava C."/>
            <person name="Young S."/>
            <person name="Zhou S."/>
            <person name="Zeng Q."/>
            <person name="Grigoriev I.V."/>
            <person name="Ma L.-J."/>
            <person name="Ciuffetti L.M."/>
        </authorList>
    </citation>
    <scope>NUCLEOTIDE SEQUENCE [LARGE SCALE GENOMIC DNA]</scope>
    <source>
        <strain evidence="2">Pt-1C-BFP</strain>
    </source>
</reference>
<dbReference type="PANTHER" id="PTHR35309">
    <property type="match status" value="1"/>
</dbReference>
<evidence type="ECO:0000313" key="2">
    <source>
        <dbReference type="Proteomes" id="UP000001471"/>
    </source>
</evidence>
<organism evidence="1 2">
    <name type="scientific">Pyrenophora tritici-repentis (strain Pt-1C-BFP)</name>
    <name type="common">Wheat tan spot fungus</name>
    <name type="synonym">Drechslera tritici-repentis</name>
    <dbReference type="NCBI Taxonomy" id="426418"/>
    <lineage>
        <taxon>Eukaryota</taxon>
        <taxon>Fungi</taxon>
        <taxon>Dikarya</taxon>
        <taxon>Ascomycota</taxon>
        <taxon>Pezizomycotina</taxon>
        <taxon>Dothideomycetes</taxon>
        <taxon>Pleosporomycetidae</taxon>
        <taxon>Pleosporales</taxon>
        <taxon>Pleosporineae</taxon>
        <taxon>Pleosporaceae</taxon>
        <taxon>Pyrenophora</taxon>
    </lineage>
</organism>
<accession>B2VU21</accession>
<dbReference type="InParanoid" id="B2VU21"/>
<dbReference type="PANTHER" id="PTHR35309:SF4">
    <property type="entry name" value="TOCOPHEROL CYCLASE"/>
    <property type="match status" value="1"/>
</dbReference>
<dbReference type="GO" id="GO:0009976">
    <property type="term" value="F:tocopherol cyclase activity"/>
    <property type="evidence" value="ECO:0007669"/>
    <property type="project" value="InterPro"/>
</dbReference>